<dbReference type="OrthoDB" id="10044938at2759"/>
<dbReference type="OMA" id="DMYSDNH"/>
<feature type="compositionally biased region" description="Polar residues" evidence="3">
    <location>
        <begin position="160"/>
        <end position="175"/>
    </location>
</feature>
<dbReference type="Gene3D" id="3.30.70.330">
    <property type="match status" value="1"/>
</dbReference>
<feature type="region of interest" description="Disordered" evidence="3">
    <location>
        <begin position="1"/>
        <end position="269"/>
    </location>
</feature>
<dbReference type="AlphaFoldDB" id="G8YRL2"/>
<dbReference type="PROSITE" id="PS50102">
    <property type="entry name" value="RRM"/>
    <property type="match status" value="1"/>
</dbReference>
<dbReference type="STRING" id="559304.G8YRL2"/>
<evidence type="ECO:0000313" key="5">
    <source>
        <dbReference type="EMBL" id="CCE78199.1"/>
    </source>
</evidence>
<name>G8YRL2_PICSO</name>
<feature type="domain" description="RRM" evidence="4">
    <location>
        <begin position="394"/>
        <end position="465"/>
    </location>
</feature>
<proteinExistence type="predicted"/>
<accession>G8YRL2</accession>
<dbReference type="PANTHER" id="PTHR13968">
    <property type="entry name" value="HETEROGENEOUS NUCLEAR RIBONUCLEOPROTEIN"/>
    <property type="match status" value="1"/>
</dbReference>
<dbReference type="InterPro" id="IPR035979">
    <property type="entry name" value="RBD_domain_sf"/>
</dbReference>
<dbReference type="EMBL" id="FO082057">
    <property type="protein sequence ID" value="CCE78199.1"/>
    <property type="molecule type" value="Genomic_DNA"/>
</dbReference>
<evidence type="ECO:0000256" key="2">
    <source>
        <dbReference type="PROSITE-ProRule" id="PRU00176"/>
    </source>
</evidence>
<dbReference type="InterPro" id="IPR051186">
    <property type="entry name" value="RRM_HNRPC/RALY_subfam"/>
</dbReference>
<feature type="compositionally biased region" description="Polar residues" evidence="3">
    <location>
        <begin position="675"/>
        <end position="700"/>
    </location>
</feature>
<feature type="compositionally biased region" description="Acidic residues" evidence="3">
    <location>
        <begin position="195"/>
        <end position="206"/>
    </location>
</feature>
<dbReference type="eggNOG" id="KOG0118">
    <property type="taxonomic scope" value="Eukaryota"/>
</dbReference>
<dbReference type="InParanoid" id="G8YRL2"/>
<sequence length="856" mass="95797">MADTKDQSQKIEEGSQEEESTSSSYGDPSTLDNPESEEKESKQLEREVGHPDEQQYVEDRKEEVEKDVDTEISPSASNNHDSTVDEASPEIKETTSSATGNDGVTESADFASDRTEHQQEESEVVGSAKKTETDSNLSQTPSDFEGISENHSNDPKDSYSPESLYNANVSENHANSESDEIEAYEPARGLNEEGNSGEDDDEDEYDPEKTLRNSEEKEERSESNTTAKNEPDTSTKKEKASNIFKGKPAGLPPKPPVNATERSSSKDAQNKLKEAYNAIMRSEIVKDPNFVNLPQSEQMKLVMQQLKERNVNLSPGISNISLNPNMNYDQVFSYNKPFKNLKNPIPLIPVNEFCKRPNLTSPMTPEEEQDYHEFIKREAHYMTLQNWDEFPDKSRLFIGNLPANTISKQDLFRIFNKYGEVIQIAIKAGYGFAQFRTTEACLDCIRGETNVPLHNKIMRLDASRPQKSKKQGKTTGNIPSRGRDRTLSDSKEKHTRDDRSAEKTNDAKRQKTSTPDCQIYITGKSSVFFIRKVKKALTASQLTIDVEDITHRDISDVISEAAYSGVLGTCVIKEAKVDVQTFENTPDGGIKFDEYADITPEAASDILSKAKSKKYGNPVLQPYNYQPPLYGSANSENNDPYGTNRNNSGRYDYYDSRSKYNRTSNDGNSRIRGARQNSWNNSYQNSPNTNPAISYGNPQPLNYGGQNMPYRQNSPPAVPTVPAVETNSQATLLQTLQNMDPASVQNVISLLQQQQAQQQQQQPLPQTQFSNSPLPTYGYQQPLNYGSPVPPPPQNHIQPPSGHVNTLLSQLQNSQPNYNPVPQVPVQQPQNQQPVQSPQQNSTQSLMETLARLSRK</sequence>
<dbReference type="InterPro" id="IPR012677">
    <property type="entry name" value="Nucleotide-bd_a/b_plait_sf"/>
</dbReference>
<feature type="region of interest" description="Disordered" evidence="3">
    <location>
        <begin position="456"/>
        <end position="513"/>
    </location>
</feature>
<gene>
    <name evidence="5" type="primary">Piso0_000816</name>
    <name evidence="5" type="ORF">GNLVRS01_PISO0C04644g</name>
</gene>
<dbReference type="FunCoup" id="G8YRL2">
    <property type="interactions" value="571"/>
</dbReference>
<feature type="compositionally biased region" description="Polar residues" evidence="3">
    <location>
        <begin position="632"/>
        <end position="649"/>
    </location>
</feature>
<feature type="compositionally biased region" description="Basic and acidic residues" evidence="3">
    <location>
        <begin position="229"/>
        <end position="240"/>
    </location>
</feature>
<feature type="compositionally biased region" description="Low complexity" evidence="3">
    <location>
        <begin position="758"/>
        <end position="768"/>
    </location>
</feature>
<feature type="region of interest" description="Disordered" evidence="3">
    <location>
        <begin position="626"/>
        <end position="722"/>
    </location>
</feature>
<dbReference type="HOGENOM" id="CLU_012324_0_0_1"/>
<keyword evidence="1 2" id="KW-0694">RNA-binding</keyword>
<feature type="compositionally biased region" description="Polar residues" evidence="3">
    <location>
        <begin position="769"/>
        <end position="784"/>
    </location>
</feature>
<organism evidence="5 6">
    <name type="scientific">Pichia sorbitophila (strain ATCC MYA-4447 / BCRC 22081 / CBS 7064 / NBRC 10061 / NRRL Y-12695)</name>
    <name type="common">Hybrid yeast</name>
    <dbReference type="NCBI Taxonomy" id="559304"/>
    <lineage>
        <taxon>Eukaryota</taxon>
        <taxon>Fungi</taxon>
        <taxon>Dikarya</taxon>
        <taxon>Ascomycota</taxon>
        <taxon>Saccharomycotina</taxon>
        <taxon>Pichiomycetes</taxon>
        <taxon>Debaryomycetaceae</taxon>
        <taxon>Millerozyma</taxon>
    </lineage>
</organism>
<dbReference type="Pfam" id="PF00076">
    <property type="entry name" value="RRM_1"/>
    <property type="match status" value="1"/>
</dbReference>
<dbReference type="GO" id="GO:0003723">
    <property type="term" value="F:RNA binding"/>
    <property type="evidence" value="ECO:0007669"/>
    <property type="project" value="UniProtKB-UniRule"/>
</dbReference>
<dbReference type="Proteomes" id="UP000005222">
    <property type="component" value="Chromosome C"/>
</dbReference>
<reference evidence="5 6" key="1">
    <citation type="journal article" date="2012" name="G3 (Bethesda)">
        <title>Pichia sorbitophila, an interspecies yeast hybrid reveals early steps of genome resolution following polyploidization.</title>
        <authorList>
            <person name="Leh Louis V."/>
            <person name="Despons L."/>
            <person name="Friedrich A."/>
            <person name="Martin T."/>
            <person name="Durrens P."/>
            <person name="Casaregola S."/>
            <person name="Neuveglise C."/>
            <person name="Fairhead C."/>
            <person name="Marck C."/>
            <person name="Cruz J.A."/>
            <person name="Straub M.L."/>
            <person name="Kugler V."/>
            <person name="Sacerdot C."/>
            <person name="Uzunov Z."/>
            <person name="Thierry A."/>
            <person name="Weiss S."/>
            <person name="Bleykasten C."/>
            <person name="De Montigny J."/>
            <person name="Jacques N."/>
            <person name="Jung P."/>
            <person name="Lemaire M."/>
            <person name="Mallet S."/>
            <person name="Morel G."/>
            <person name="Richard G.F."/>
            <person name="Sarkar A."/>
            <person name="Savel G."/>
            <person name="Schacherer J."/>
            <person name="Seret M.L."/>
            <person name="Talla E."/>
            <person name="Samson G."/>
            <person name="Jubin C."/>
            <person name="Poulain J."/>
            <person name="Vacherie B."/>
            <person name="Barbe V."/>
            <person name="Pelletier E."/>
            <person name="Sherman D.J."/>
            <person name="Westhof E."/>
            <person name="Weissenbach J."/>
            <person name="Baret P.V."/>
            <person name="Wincker P."/>
            <person name="Gaillardin C."/>
            <person name="Dujon B."/>
            <person name="Souciet J.L."/>
        </authorList>
    </citation>
    <scope>NUCLEOTIDE SEQUENCE [LARGE SCALE GENOMIC DNA]</scope>
    <source>
        <strain evidence="6">ATCC MYA-4447 / BCRC 22081 / CBS 7064 / NBRC 10061 / NRRL Y-12695</strain>
    </source>
</reference>
<evidence type="ECO:0000256" key="3">
    <source>
        <dbReference type="SAM" id="MobiDB-lite"/>
    </source>
</evidence>
<feature type="compositionally biased region" description="Basic and acidic residues" evidence="3">
    <location>
        <begin position="207"/>
        <end position="222"/>
    </location>
</feature>
<protein>
    <submittedName>
        <fullName evidence="5">Piso0_000816 protein</fullName>
    </submittedName>
</protein>
<feature type="compositionally biased region" description="Basic and acidic residues" evidence="3">
    <location>
        <begin position="111"/>
        <end position="120"/>
    </location>
</feature>
<feature type="compositionally biased region" description="Low complexity" evidence="3">
    <location>
        <begin position="812"/>
        <end position="845"/>
    </location>
</feature>
<evidence type="ECO:0000313" key="6">
    <source>
        <dbReference type="Proteomes" id="UP000005222"/>
    </source>
</evidence>
<dbReference type="SMART" id="SM00360">
    <property type="entry name" value="RRM"/>
    <property type="match status" value="1"/>
</dbReference>
<feature type="compositionally biased region" description="Basic and acidic residues" evidence="3">
    <location>
        <begin position="39"/>
        <end position="69"/>
    </location>
</feature>
<evidence type="ECO:0000259" key="4">
    <source>
        <dbReference type="PROSITE" id="PS50102"/>
    </source>
</evidence>
<feature type="compositionally biased region" description="Basic and acidic residues" evidence="3">
    <location>
        <begin position="481"/>
        <end position="509"/>
    </location>
</feature>
<keyword evidence="6" id="KW-1185">Reference proteome</keyword>
<feature type="compositionally biased region" description="Basic and acidic residues" evidence="3">
    <location>
        <begin position="1"/>
        <end position="13"/>
    </location>
</feature>
<feature type="region of interest" description="Disordered" evidence="3">
    <location>
        <begin position="758"/>
        <end position="856"/>
    </location>
</feature>
<dbReference type="InterPro" id="IPR000504">
    <property type="entry name" value="RRM_dom"/>
</dbReference>
<feature type="compositionally biased region" description="Polar residues" evidence="3">
    <location>
        <begin position="72"/>
        <end position="81"/>
    </location>
</feature>
<dbReference type="SUPFAM" id="SSF54928">
    <property type="entry name" value="RNA-binding domain, RBD"/>
    <property type="match status" value="1"/>
</dbReference>
<dbReference type="PANTHER" id="PTHR13968:SF26">
    <property type="entry name" value="RRM DOMAIN-CONTAINING PROTEIN"/>
    <property type="match status" value="1"/>
</dbReference>
<evidence type="ECO:0000256" key="1">
    <source>
        <dbReference type="ARBA" id="ARBA00022884"/>
    </source>
</evidence>
<feature type="compositionally biased region" description="Polar residues" evidence="3">
    <location>
        <begin position="94"/>
        <end position="104"/>
    </location>
</feature>